<dbReference type="InterPro" id="IPR017920">
    <property type="entry name" value="COMM"/>
</dbReference>
<evidence type="ECO:0000313" key="2">
    <source>
        <dbReference type="EMBL" id="KAI1701098.1"/>
    </source>
</evidence>
<dbReference type="EMBL" id="JAKKPZ010000127">
    <property type="protein sequence ID" value="KAI1701098.1"/>
    <property type="molecule type" value="Genomic_DNA"/>
</dbReference>
<accession>A0AAD4MN85</accession>
<keyword evidence="3" id="KW-1185">Reference proteome</keyword>
<name>A0AAD4MN85_9BILA</name>
<reference evidence="2" key="1">
    <citation type="submission" date="2022-01" db="EMBL/GenBank/DDBJ databases">
        <title>Genome Sequence Resource for Two Populations of Ditylenchus destructor, the Migratory Endoparasitic Phytonematode.</title>
        <authorList>
            <person name="Zhang H."/>
            <person name="Lin R."/>
            <person name="Xie B."/>
        </authorList>
    </citation>
    <scope>NUCLEOTIDE SEQUENCE</scope>
    <source>
        <strain evidence="2">BazhouSP</strain>
    </source>
</reference>
<organism evidence="2 3">
    <name type="scientific">Ditylenchus destructor</name>
    <dbReference type="NCBI Taxonomy" id="166010"/>
    <lineage>
        <taxon>Eukaryota</taxon>
        <taxon>Metazoa</taxon>
        <taxon>Ecdysozoa</taxon>
        <taxon>Nematoda</taxon>
        <taxon>Chromadorea</taxon>
        <taxon>Rhabditida</taxon>
        <taxon>Tylenchina</taxon>
        <taxon>Tylenchomorpha</taxon>
        <taxon>Sphaerularioidea</taxon>
        <taxon>Anguinidae</taxon>
        <taxon>Anguininae</taxon>
        <taxon>Ditylenchus</taxon>
    </lineage>
</organism>
<protein>
    <submittedName>
        <fullName evidence="2">COMM domain-containing protein</fullName>
    </submittedName>
</protein>
<evidence type="ECO:0000313" key="3">
    <source>
        <dbReference type="Proteomes" id="UP001201812"/>
    </source>
</evidence>
<sequence length="66" mass="7682">MIQIKNILEERLVTAVDCCPSTSQQSHTLWPLIQLKLHCEERKEPLVFEFTPEEAKHFLSQLESST</sequence>
<proteinExistence type="predicted"/>
<gene>
    <name evidence="2" type="ORF">DdX_16330</name>
</gene>
<dbReference type="Pfam" id="PF07258">
    <property type="entry name" value="COMM_domain"/>
    <property type="match status" value="1"/>
</dbReference>
<feature type="domain" description="COMM" evidence="1">
    <location>
        <begin position="16"/>
        <end position="64"/>
    </location>
</feature>
<comment type="caution">
    <text evidence="2">The sequence shown here is derived from an EMBL/GenBank/DDBJ whole genome shotgun (WGS) entry which is preliminary data.</text>
</comment>
<evidence type="ECO:0000259" key="1">
    <source>
        <dbReference type="Pfam" id="PF07258"/>
    </source>
</evidence>
<dbReference type="Proteomes" id="UP001201812">
    <property type="component" value="Unassembled WGS sequence"/>
</dbReference>
<dbReference type="AlphaFoldDB" id="A0AAD4MN85"/>